<evidence type="ECO:0000256" key="2">
    <source>
        <dbReference type="SAM" id="SignalP"/>
    </source>
</evidence>
<name>A0AAW5QS31_9HYPH</name>
<feature type="chain" id="PRO_5043487569" evidence="2">
    <location>
        <begin position="24"/>
        <end position="257"/>
    </location>
</feature>
<keyword evidence="2" id="KW-0732">Signal</keyword>
<proteinExistence type="predicted"/>
<dbReference type="RefSeq" id="WP_261614246.1">
    <property type="nucleotide sequence ID" value="NZ_JALIDZ010000001.1"/>
</dbReference>
<gene>
    <name evidence="3" type="ORF">MUB46_02300</name>
</gene>
<keyword evidence="1" id="KW-0472">Membrane</keyword>
<protein>
    <submittedName>
        <fullName evidence="3">TIGR02186 family protein</fullName>
    </submittedName>
</protein>
<dbReference type="Pfam" id="PF09608">
    <property type="entry name" value="Alph_Pro_TM"/>
    <property type="match status" value="1"/>
</dbReference>
<feature type="transmembrane region" description="Helical" evidence="1">
    <location>
        <begin position="233"/>
        <end position="254"/>
    </location>
</feature>
<dbReference type="AlphaFoldDB" id="A0AAW5QS31"/>
<reference evidence="3 4" key="1">
    <citation type="submission" date="2022-04" db="EMBL/GenBank/DDBJ databases">
        <authorList>
            <person name="Ye Y.-Q."/>
            <person name="Du Z.-J."/>
        </authorList>
    </citation>
    <scope>NUCLEOTIDE SEQUENCE [LARGE SCALE GENOMIC DNA]</scope>
    <source>
        <strain evidence="3 4">A6E488</strain>
    </source>
</reference>
<accession>A0AAW5QS31</accession>
<dbReference type="EMBL" id="JALIDZ010000001">
    <property type="protein sequence ID" value="MCT8970682.1"/>
    <property type="molecule type" value="Genomic_DNA"/>
</dbReference>
<comment type="caution">
    <text evidence="3">The sequence shown here is derived from an EMBL/GenBank/DDBJ whole genome shotgun (WGS) entry which is preliminary data.</text>
</comment>
<keyword evidence="4" id="KW-1185">Reference proteome</keyword>
<sequence>MMRSLLVLAIASLAAIAASTARAESVIAALSSKRIEIRSNFVGTELVLFGTVERDAATVGRRSEGYDVAIVIEGPGSNMVVWRKERVGGIWVNGTGVEFKNAPSYYAVLTNRPLEEISSPPALKRQQIGLDFLKIETATEQPKRVATEFRTALLRREQSNELYFENPEAVEMLTPRMFMAQIPLPANIRTGGYRARVHVFGDGALLATEKLGFWVVKTGFEAAIFNLAHRQPLIYGLGTVAMAFGVGWLGSVLFRRS</sequence>
<organism evidence="3 4">
    <name type="scientific">Microbaculum marinisediminis</name>
    <dbReference type="NCBI Taxonomy" id="2931392"/>
    <lineage>
        <taxon>Bacteria</taxon>
        <taxon>Pseudomonadati</taxon>
        <taxon>Pseudomonadota</taxon>
        <taxon>Alphaproteobacteria</taxon>
        <taxon>Hyphomicrobiales</taxon>
        <taxon>Tepidamorphaceae</taxon>
        <taxon>Microbaculum</taxon>
    </lineage>
</organism>
<dbReference type="InterPro" id="IPR019088">
    <property type="entry name" value="CHP02186-rel_TM"/>
</dbReference>
<evidence type="ECO:0000313" key="4">
    <source>
        <dbReference type="Proteomes" id="UP001320898"/>
    </source>
</evidence>
<keyword evidence="1" id="KW-0812">Transmembrane</keyword>
<dbReference type="Proteomes" id="UP001320898">
    <property type="component" value="Unassembled WGS sequence"/>
</dbReference>
<feature type="signal peptide" evidence="2">
    <location>
        <begin position="1"/>
        <end position="23"/>
    </location>
</feature>
<keyword evidence="1" id="KW-1133">Transmembrane helix</keyword>
<evidence type="ECO:0000313" key="3">
    <source>
        <dbReference type="EMBL" id="MCT8970682.1"/>
    </source>
</evidence>
<evidence type="ECO:0000256" key="1">
    <source>
        <dbReference type="SAM" id="Phobius"/>
    </source>
</evidence>